<name>A0A5S9BZI0_9CAUD</name>
<evidence type="ECO:0000313" key="1">
    <source>
        <dbReference type="EMBL" id="BBI90950.1"/>
    </source>
</evidence>
<proteinExistence type="predicted"/>
<organism evidence="1 2">
    <name type="scientific">Tenacibaculum phage PTm5</name>
    <dbReference type="NCBI Taxonomy" id="2547426"/>
    <lineage>
        <taxon>Viruses</taxon>
        <taxon>Duplodnaviria</taxon>
        <taxon>Heunggongvirae</taxon>
        <taxon>Uroviricota</taxon>
        <taxon>Caudoviricetes</taxon>
        <taxon>Shirahamavirus</taxon>
        <taxon>Shirahamavirus PTm1</taxon>
    </lineage>
</organism>
<sequence>MKIYFNKQSIDKNNLDISLDELFCINHKWDYGVYENISFNINEHQLKLENDTITIINKTKTKQEKSQLLIKKILSKYSNFDILNYDFTLLTELEKESPLYDKGRKVKSSYIKNGHVYIEKIFKDVYSDDNKLTGILMDINWYNEDGSIGLTKQQLIKKFNSAELKTELRKRRNRIIDYLIARAEDLNIDWFINILLKELKTEIELFIENKTSDFYNSIISELDNENSKSITNPNNGSQTTIRDFLKTNLGNGQFLYEAILEDLV</sequence>
<dbReference type="Proteomes" id="UP000424080">
    <property type="component" value="Segment"/>
</dbReference>
<accession>A0A5S9BZI0</accession>
<reference evidence="1 2" key="1">
    <citation type="journal article" date="2019" name="Arch. Virol.">
        <title>A novel jumbo Tenacibaculum maritimum lytic phage with head-fiber-like appendages.</title>
        <authorList>
            <person name="Kawato Y."/>
            <person name="Istiqomah I."/>
            <person name="Gaafar A.Y."/>
            <person name="Hanaoka M."/>
            <person name="Ishimaru K."/>
            <person name="Yasuike M."/>
            <person name="Nishiki I."/>
            <person name="Nakamura Y."/>
            <person name="Fujiwara A."/>
            <person name="Nakai T."/>
        </authorList>
    </citation>
    <scope>NUCLEOTIDE SEQUENCE [LARGE SCALE GENOMIC DNA]</scope>
    <source>
        <strain evidence="1 2">PTm5</strain>
    </source>
</reference>
<evidence type="ECO:0000313" key="2">
    <source>
        <dbReference type="Proteomes" id="UP000424080"/>
    </source>
</evidence>
<protein>
    <submittedName>
        <fullName evidence="1">Uncharacterized protein</fullName>
    </submittedName>
</protein>
<dbReference type="EMBL" id="AP019525">
    <property type="protein sequence ID" value="BBI90950.1"/>
    <property type="molecule type" value="Genomic_DNA"/>
</dbReference>